<evidence type="ECO:0000256" key="1">
    <source>
        <dbReference type="SAM" id="MobiDB-lite"/>
    </source>
</evidence>
<proteinExistence type="predicted"/>
<dbReference type="Gene3D" id="3.60.10.10">
    <property type="entry name" value="Endonuclease/exonuclease/phosphatase"/>
    <property type="match status" value="1"/>
</dbReference>
<organism evidence="3 4">
    <name type="scientific">Trichogramma kaykai</name>
    <dbReference type="NCBI Taxonomy" id="54128"/>
    <lineage>
        <taxon>Eukaryota</taxon>
        <taxon>Metazoa</taxon>
        <taxon>Ecdysozoa</taxon>
        <taxon>Arthropoda</taxon>
        <taxon>Hexapoda</taxon>
        <taxon>Insecta</taxon>
        <taxon>Pterygota</taxon>
        <taxon>Neoptera</taxon>
        <taxon>Endopterygota</taxon>
        <taxon>Hymenoptera</taxon>
        <taxon>Apocrita</taxon>
        <taxon>Proctotrupomorpha</taxon>
        <taxon>Chalcidoidea</taxon>
        <taxon>Trichogrammatidae</taxon>
        <taxon>Trichogramma</taxon>
    </lineage>
</organism>
<feature type="compositionally biased region" description="Polar residues" evidence="1">
    <location>
        <begin position="117"/>
        <end position="141"/>
    </location>
</feature>
<evidence type="ECO:0000313" key="3">
    <source>
        <dbReference type="EMBL" id="KAL3401442.1"/>
    </source>
</evidence>
<feature type="compositionally biased region" description="Basic and acidic residues" evidence="1">
    <location>
        <begin position="107"/>
        <end position="116"/>
    </location>
</feature>
<feature type="compositionally biased region" description="Polar residues" evidence="1">
    <location>
        <begin position="528"/>
        <end position="540"/>
    </location>
</feature>
<feature type="domain" description="Endonuclease/exonuclease/phosphatase" evidence="2">
    <location>
        <begin position="640"/>
        <end position="759"/>
    </location>
</feature>
<protein>
    <recommendedName>
        <fullName evidence="2">Endonuclease/exonuclease/phosphatase domain-containing protein</fullName>
    </recommendedName>
</protein>
<dbReference type="Pfam" id="PF14529">
    <property type="entry name" value="Exo_endo_phos_2"/>
    <property type="match status" value="1"/>
</dbReference>
<dbReference type="Proteomes" id="UP001627154">
    <property type="component" value="Unassembled WGS sequence"/>
</dbReference>
<evidence type="ECO:0000313" key="4">
    <source>
        <dbReference type="Proteomes" id="UP001627154"/>
    </source>
</evidence>
<evidence type="ECO:0000259" key="2">
    <source>
        <dbReference type="Pfam" id="PF14529"/>
    </source>
</evidence>
<feature type="region of interest" description="Disordered" evidence="1">
    <location>
        <begin position="512"/>
        <end position="540"/>
    </location>
</feature>
<comment type="caution">
    <text evidence="3">The sequence shown here is derived from an EMBL/GenBank/DDBJ whole genome shotgun (WGS) entry which is preliminary data.</text>
</comment>
<name>A0ABD2X9K4_9HYME</name>
<dbReference type="EMBL" id="JBJJXI010000045">
    <property type="protein sequence ID" value="KAL3401442.1"/>
    <property type="molecule type" value="Genomic_DNA"/>
</dbReference>
<accession>A0ABD2X9K4</accession>
<feature type="region of interest" description="Disordered" evidence="1">
    <location>
        <begin position="70"/>
        <end position="141"/>
    </location>
</feature>
<feature type="compositionally biased region" description="Polar residues" evidence="1">
    <location>
        <begin position="74"/>
        <end position="83"/>
    </location>
</feature>
<dbReference type="InterPro" id="IPR005135">
    <property type="entry name" value="Endo/exonuclease/phosphatase"/>
</dbReference>
<dbReference type="PANTHER" id="PTHR33273:SF2">
    <property type="entry name" value="ENDONUCLEASE_EXONUCLEASE_PHOSPHATASE DOMAIN-CONTAINING PROTEIN"/>
    <property type="match status" value="1"/>
</dbReference>
<sequence>MHKILTSLMYISRGQESFVRQNRTPPPVAVVAEWLRRLTDSSLTSAKHTTAIMNKRKNDTSPNSLAMISDLQKSKQQATSQGNGAKKPVRKVFRPNTNITRGGVRNITKDPKDDTSNTKGKTPQNLKASEQTPPASTSLTTHTVPTLVNSNSQHKVSEKIKQVKMHTKKEHLKMVDIRTDKDGSDPGQIKLTAINDRDVPPLDSVDQDSKMATLNMELEYTDDADSVSGSSSIAFNQKDSRQPPIYVKNRSSQELMKIYKDNNIKMCFLIKNTSNNSCMLKTNNIDDFMLTRENLKAMGIEYITFTPKEKKFRSILLKGLHANTSCDEVLHEIKQLKLDQVSIHKVSIFQGKPKSGITFLIQLSADSSTKELTKINFLLHQVIRWEMLHRTEPPQCKRCQRIDHVASNCNMDYRCVKCVDKHEPGQCKLTEKTNASVQCVLCGMTGHPASFRGCTERQRQIDLINNKKNINNRNNINRGSYANITKGSTSAHHQEIAPYTPALHETKNKDIAKAPDNQHNDNNFINNSQESTQHSTTGQHNTLEARNEDHFNERRNNLGVFINKHKPDVLAICETKLSNKHKLRVSNYTIFRNDRDAKGGGTAILVSNKLNCSNITLGSKLEILECTIIKIKLTGNSNLIIIGAYASPTHNINISPDLDKLFNELRLENVANDYVLIGDLNAKHSKWNNPTTSINSRGRQLDRWVDSTGMLYDVKILFSQTPTLYKSHSFIDIALVKGCCTLNNKYLHTHNYESDHRAIELQLKLNNNIILPQPSENSPKFLYRKTNMKKFNKSLMQNQITIPDDINLSNVEIDEHINMLQNSITKAIQSSTPTYSASDNGNKEQSKKIQQLYKEKHTIQTKIHKVCNRRDPSSVEQYKQLKAKIRFPLGE</sequence>
<dbReference type="AlphaFoldDB" id="A0ABD2X9K4"/>
<reference evidence="3 4" key="1">
    <citation type="journal article" date="2024" name="bioRxiv">
        <title>A reference genome for Trichogramma kaykai: A tiny desert-dwelling parasitoid wasp with competing sex-ratio distorters.</title>
        <authorList>
            <person name="Culotta J."/>
            <person name="Lindsey A.R."/>
        </authorList>
    </citation>
    <scope>NUCLEOTIDE SEQUENCE [LARGE SCALE GENOMIC DNA]</scope>
    <source>
        <strain evidence="3 4">KSX58</strain>
    </source>
</reference>
<dbReference type="PANTHER" id="PTHR33273">
    <property type="entry name" value="DOMAIN-CONTAINING PROTEIN, PUTATIVE-RELATED"/>
    <property type="match status" value="1"/>
</dbReference>
<gene>
    <name evidence="3" type="ORF">TKK_005285</name>
</gene>
<keyword evidence="4" id="KW-1185">Reference proteome</keyword>
<dbReference type="InterPro" id="IPR036691">
    <property type="entry name" value="Endo/exonu/phosph_ase_sf"/>
</dbReference>
<dbReference type="SUPFAM" id="SSF56219">
    <property type="entry name" value="DNase I-like"/>
    <property type="match status" value="1"/>
</dbReference>